<dbReference type="Pfam" id="PF00573">
    <property type="entry name" value="Ribosomal_L4"/>
    <property type="match status" value="1"/>
</dbReference>
<evidence type="ECO:0000256" key="2">
    <source>
        <dbReference type="ARBA" id="ARBA00022980"/>
    </source>
</evidence>
<dbReference type="PANTHER" id="PTHR10746:SF6">
    <property type="entry name" value="LARGE RIBOSOMAL SUBUNIT PROTEIN UL4M"/>
    <property type="match status" value="1"/>
</dbReference>
<name>A0A3N2QC23_9BACT</name>
<evidence type="ECO:0000256" key="1">
    <source>
        <dbReference type="ARBA" id="ARBA00010528"/>
    </source>
</evidence>
<accession>A0A3N2QC23</accession>
<keyword evidence="5" id="KW-0699">rRNA-binding</keyword>
<dbReference type="AlphaFoldDB" id="A0A3N2QC23"/>
<dbReference type="NCBIfam" id="TIGR03953">
    <property type="entry name" value="rplD_bact"/>
    <property type="match status" value="1"/>
</dbReference>
<dbReference type="OrthoDB" id="9803201at2"/>
<dbReference type="InterPro" id="IPR023574">
    <property type="entry name" value="Ribosomal_uL4_dom_sf"/>
</dbReference>
<evidence type="ECO:0000256" key="6">
    <source>
        <dbReference type="SAM" id="MobiDB-lite"/>
    </source>
</evidence>
<comment type="caution">
    <text evidence="7">The sequence shown here is derived from an EMBL/GenBank/DDBJ whole genome shotgun (WGS) entry which is preliminary data.</text>
</comment>
<sequence length="209" mass="23343">MNLSVLKYTGEETGRTILLPEEIFGITPNDHAVYLDVKSILAAQRQGTHKTKKRGEVSGSRRKIKRQKGTGTARAGDIKSPIFRGGGRIFGPQPRDYGFKLNRKVKKLARKTALTYKAIANNIAVLEPFSFDTAKTKVYLDLLQNLSVLNEKTLLILPYVDKNIVLSSRNIKTAKVICADHMNTYDLLNAQKLLIVESAIATMVKHLTY</sequence>
<keyword evidence="8" id="KW-1185">Reference proteome</keyword>
<organism evidence="7 8">
    <name type="scientific">Candidatus Cardinium hertigii</name>
    <dbReference type="NCBI Taxonomy" id="247481"/>
    <lineage>
        <taxon>Bacteria</taxon>
        <taxon>Pseudomonadati</taxon>
        <taxon>Bacteroidota</taxon>
        <taxon>Cytophagia</taxon>
        <taxon>Cytophagales</taxon>
        <taxon>Amoebophilaceae</taxon>
        <taxon>Candidatus Cardinium</taxon>
    </lineage>
</organism>
<dbReference type="GO" id="GO:1990904">
    <property type="term" value="C:ribonucleoprotein complex"/>
    <property type="evidence" value="ECO:0007669"/>
    <property type="project" value="UniProtKB-KW"/>
</dbReference>
<comment type="function">
    <text evidence="5">One of the primary rRNA binding proteins, this protein initially binds near the 5'-end of the 23S rRNA. It is important during the early stages of 50S assembly. It makes multiple contacts with different domains of the 23S rRNA in the assembled 50S subunit and ribosome.</text>
</comment>
<evidence type="ECO:0000313" key="8">
    <source>
        <dbReference type="Proteomes" id="UP000270927"/>
    </source>
</evidence>
<protein>
    <recommendedName>
        <fullName evidence="4 5">Large ribosomal subunit protein uL4</fullName>
    </recommendedName>
</protein>
<dbReference type="HAMAP" id="MF_01328_B">
    <property type="entry name" value="Ribosomal_uL4_B"/>
    <property type="match status" value="1"/>
</dbReference>
<dbReference type="GO" id="GO:0003735">
    <property type="term" value="F:structural constituent of ribosome"/>
    <property type="evidence" value="ECO:0007669"/>
    <property type="project" value="InterPro"/>
</dbReference>
<evidence type="ECO:0000313" key="7">
    <source>
        <dbReference type="EMBL" id="ROT47357.1"/>
    </source>
</evidence>
<evidence type="ECO:0000256" key="4">
    <source>
        <dbReference type="ARBA" id="ARBA00035244"/>
    </source>
</evidence>
<dbReference type="SUPFAM" id="SSF52166">
    <property type="entry name" value="Ribosomal protein L4"/>
    <property type="match status" value="1"/>
</dbReference>
<dbReference type="GO" id="GO:0005840">
    <property type="term" value="C:ribosome"/>
    <property type="evidence" value="ECO:0007669"/>
    <property type="project" value="UniProtKB-KW"/>
</dbReference>
<dbReference type="InterPro" id="IPR013005">
    <property type="entry name" value="Ribosomal_uL4-like"/>
</dbReference>
<dbReference type="GO" id="GO:0019843">
    <property type="term" value="F:rRNA binding"/>
    <property type="evidence" value="ECO:0007669"/>
    <property type="project" value="UniProtKB-UniRule"/>
</dbReference>
<dbReference type="GO" id="GO:0006412">
    <property type="term" value="P:translation"/>
    <property type="evidence" value="ECO:0007669"/>
    <property type="project" value="UniProtKB-UniRule"/>
</dbReference>
<dbReference type="PANTHER" id="PTHR10746">
    <property type="entry name" value="50S RIBOSOMAL PROTEIN L4"/>
    <property type="match status" value="1"/>
</dbReference>
<dbReference type="Proteomes" id="UP000270927">
    <property type="component" value="Unassembled WGS sequence"/>
</dbReference>
<proteinExistence type="inferred from homology"/>
<evidence type="ECO:0000256" key="5">
    <source>
        <dbReference type="HAMAP-Rule" id="MF_01328"/>
    </source>
</evidence>
<dbReference type="EMBL" id="RARA01000024">
    <property type="protein sequence ID" value="ROT47357.1"/>
    <property type="molecule type" value="Genomic_DNA"/>
</dbReference>
<keyword evidence="5" id="KW-0694">RNA-binding</keyword>
<evidence type="ECO:0000256" key="3">
    <source>
        <dbReference type="ARBA" id="ARBA00023274"/>
    </source>
</evidence>
<comment type="subunit">
    <text evidence="5">Part of the 50S ribosomal subunit.</text>
</comment>
<gene>
    <name evidence="5" type="primary">rplD</name>
    <name evidence="7" type="ORF">EDM02_02890</name>
</gene>
<comment type="similarity">
    <text evidence="1 5">Belongs to the universal ribosomal protein uL4 family.</text>
</comment>
<dbReference type="RefSeq" id="WP_123662898.1">
    <property type="nucleotide sequence ID" value="NZ_RARA01000024.1"/>
</dbReference>
<dbReference type="Gene3D" id="3.40.1370.10">
    <property type="match status" value="1"/>
</dbReference>
<feature type="region of interest" description="Disordered" evidence="6">
    <location>
        <begin position="45"/>
        <end position="80"/>
    </location>
</feature>
<dbReference type="InterPro" id="IPR002136">
    <property type="entry name" value="Ribosomal_uL4"/>
</dbReference>
<keyword evidence="2 5" id="KW-0689">Ribosomal protein</keyword>
<reference evidence="7 8" key="1">
    <citation type="submission" date="2018-09" db="EMBL/GenBank/DDBJ databases">
        <title>Comparative Genomics of Wolbachia-Cardinium Dual Endosymbiosis in a Plant-Parasitic Nematode.</title>
        <authorList>
            <person name="Brown A.M.V."/>
            <person name="Wasala S.K."/>
            <person name="Howe D.K."/>
            <person name="Peetz A.B."/>
            <person name="Zasada I.A."/>
            <person name="Denver D.R."/>
        </authorList>
    </citation>
    <scope>NUCLEOTIDE SEQUENCE [LARGE SCALE GENOMIC DNA]</scope>
    <source>
        <strain evidence="7 8">Pp_1</strain>
    </source>
</reference>
<keyword evidence="3 5" id="KW-0687">Ribonucleoprotein</keyword>
<comment type="function">
    <text evidence="5">Forms part of the polypeptide exit tunnel.</text>
</comment>